<dbReference type="GO" id="GO:0043800">
    <property type="term" value="F:6-phospho-3-hexuloisomerase activity"/>
    <property type="evidence" value="ECO:0007669"/>
    <property type="project" value="UniProtKB-EC"/>
</dbReference>
<dbReference type="EC" id="5.3.1.27" evidence="3"/>
<dbReference type="RefSeq" id="WP_338889262.1">
    <property type="nucleotide sequence ID" value="NZ_CP147846.1"/>
</dbReference>
<feature type="domain" description="SIS" evidence="2">
    <location>
        <begin position="26"/>
        <end position="161"/>
    </location>
</feature>
<proteinExistence type="inferred from homology"/>
<evidence type="ECO:0000259" key="2">
    <source>
        <dbReference type="PROSITE" id="PS51464"/>
    </source>
</evidence>
<organism evidence="3 4">
    <name type="scientific">Rhodococcus sovatensis</name>
    <dbReference type="NCBI Taxonomy" id="1805840"/>
    <lineage>
        <taxon>Bacteria</taxon>
        <taxon>Bacillati</taxon>
        <taxon>Actinomycetota</taxon>
        <taxon>Actinomycetes</taxon>
        <taxon>Mycobacteriales</taxon>
        <taxon>Nocardiaceae</taxon>
        <taxon>Rhodococcus</taxon>
    </lineage>
</organism>
<dbReference type="Pfam" id="PF01380">
    <property type="entry name" value="SIS"/>
    <property type="match status" value="1"/>
</dbReference>
<keyword evidence="4" id="KW-1185">Reference proteome</keyword>
<dbReference type="InterPro" id="IPR001347">
    <property type="entry name" value="SIS_dom"/>
</dbReference>
<protein>
    <submittedName>
        <fullName evidence="3">6-phospho-3-hexuloisomerase</fullName>
        <ecNumber evidence="3">5.3.1.27</ecNumber>
    </submittedName>
</protein>
<dbReference type="InterPro" id="IPR046348">
    <property type="entry name" value="SIS_dom_sf"/>
</dbReference>
<reference evidence="3 4" key="1">
    <citation type="submission" date="2024-03" db="EMBL/GenBank/DDBJ databases">
        <title>Natural products discovery in diverse microorganisms through a two-stage MS feature dereplication strategy.</title>
        <authorList>
            <person name="Zhang R."/>
        </authorList>
    </citation>
    <scope>NUCLEOTIDE SEQUENCE [LARGE SCALE GENOMIC DNA]</scope>
    <source>
        <strain evidence="3 4">18930</strain>
    </source>
</reference>
<dbReference type="EMBL" id="CP147846">
    <property type="protein sequence ID" value="WXG68824.1"/>
    <property type="molecule type" value="Genomic_DNA"/>
</dbReference>
<evidence type="ECO:0000313" key="3">
    <source>
        <dbReference type="EMBL" id="WXG68824.1"/>
    </source>
</evidence>
<dbReference type="PROSITE" id="PS51464">
    <property type="entry name" value="SIS"/>
    <property type="match status" value="1"/>
</dbReference>
<evidence type="ECO:0000256" key="1">
    <source>
        <dbReference type="ARBA" id="ARBA00009235"/>
    </source>
</evidence>
<accession>A0ABZ2PIM1</accession>
<dbReference type="Gene3D" id="3.40.50.10490">
    <property type="entry name" value="Glucose-6-phosphate isomerase like protein, domain 1"/>
    <property type="match status" value="1"/>
</dbReference>
<evidence type="ECO:0000313" key="4">
    <source>
        <dbReference type="Proteomes" id="UP001432000"/>
    </source>
</evidence>
<dbReference type="Proteomes" id="UP001432000">
    <property type="component" value="Chromosome"/>
</dbReference>
<name>A0ABZ2PIM1_9NOCA</name>
<dbReference type="PANTHER" id="PTHR43443:SF1">
    <property type="entry name" value="3-HEXULOSE-6-PHOSPHATE ISOMERASE"/>
    <property type="match status" value="1"/>
</dbReference>
<gene>
    <name evidence="3" type="primary">hxlB</name>
    <name evidence="3" type="ORF">WDS16_27200</name>
</gene>
<keyword evidence="3" id="KW-0413">Isomerase</keyword>
<comment type="similarity">
    <text evidence="1">Belongs to the SIS family. PHI subfamily.</text>
</comment>
<dbReference type="SUPFAM" id="SSF53697">
    <property type="entry name" value="SIS domain"/>
    <property type="match status" value="1"/>
</dbReference>
<dbReference type="PANTHER" id="PTHR43443">
    <property type="entry name" value="3-HEXULOSE-6-PHOSPHATE ISOMERASE"/>
    <property type="match status" value="1"/>
</dbReference>
<sequence length="174" mass="18467">MNSLGLVGDEISHTLKSIEPEAVVALTEAFADRGRRWFVSGQGRSRLVASMTAMRLMHVGFDVHVTGEVTAPAIAAGDSLMMLSASGATPVSVHLAQRAADVGARVLALTTRPDSELAGVADIVVAIAADRSRQFGGSLFEQAALLLLDALVLELTEDDPTSFERMRARHTNLE</sequence>
<dbReference type="InterPro" id="IPR017552">
    <property type="entry name" value="PHI/rmpB"/>
</dbReference>
<dbReference type="NCBIfam" id="TIGR03127">
    <property type="entry name" value="RuMP_HxlB"/>
    <property type="match status" value="1"/>
</dbReference>